<feature type="region of interest" description="Disordered" evidence="1">
    <location>
        <begin position="37"/>
        <end position="65"/>
    </location>
</feature>
<evidence type="ECO:0000313" key="2">
    <source>
        <dbReference type="EMBL" id="KJV68093.1"/>
    </source>
</evidence>
<organism evidence="2 3">
    <name type="scientific">Anaplasma phagocytophilum str. NCH-1</name>
    <dbReference type="NCBI Taxonomy" id="1359161"/>
    <lineage>
        <taxon>Bacteria</taxon>
        <taxon>Pseudomonadati</taxon>
        <taxon>Pseudomonadota</taxon>
        <taxon>Alphaproteobacteria</taxon>
        <taxon>Rickettsiales</taxon>
        <taxon>Anaplasmataceae</taxon>
        <taxon>Anaplasma</taxon>
        <taxon>phagocytophilum group</taxon>
    </lineage>
</organism>
<feature type="compositionally biased region" description="Polar residues" evidence="1">
    <location>
        <begin position="54"/>
        <end position="65"/>
    </location>
</feature>
<gene>
    <name evidence="2" type="ORF">EPHNCH_0423</name>
</gene>
<dbReference type="RefSeq" id="WP_133121427.1">
    <property type="nucleotide sequence ID" value="NZ_LANT01000002.1"/>
</dbReference>
<dbReference type="AlphaFoldDB" id="A0A0F3NJ77"/>
<dbReference type="Proteomes" id="UP000033754">
    <property type="component" value="Unassembled WGS sequence"/>
</dbReference>
<reference evidence="2 3" key="1">
    <citation type="submission" date="2015-01" db="EMBL/GenBank/DDBJ databases">
        <title>Genome Sequencing of Rickettsiales.</title>
        <authorList>
            <person name="Daugherty S.C."/>
            <person name="Su Q."/>
            <person name="Abolude K."/>
            <person name="Beier-Sexton M."/>
            <person name="Carlyon J.A."/>
            <person name="Carter R."/>
            <person name="Day N.P."/>
            <person name="Dumler S.J."/>
            <person name="Dyachenko V."/>
            <person name="Godinez A."/>
            <person name="Kurtti T.J."/>
            <person name="Lichay M."/>
            <person name="Mullins K.E."/>
            <person name="Ott S."/>
            <person name="Pappas-Brown V."/>
            <person name="Paris D.H."/>
            <person name="Patel P."/>
            <person name="Richards A.L."/>
            <person name="Sadzewicz L."/>
            <person name="Sears K."/>
            <person name="Seidman D."/>
            <person name="Sengamalay N."/>
            <person name="Stenos J."/>
            <person name="Tallon L.J."/>
            <person name="Vincent G."/>
            <person name="Fraser C.M."/>
            <person name="Munderloh U."/>
            <person name="Dunning-Hotopp J.C."/>
        </authorList>
    </citation>
    <scope>NUCLEOTIDE SEQUENCE [LARGE SCALE GENOMIC DNA]</scope>
    <source>
        <strain evidence="2 3">NCH-1</strain>
    </source>
</reference>
<evidence type="ECO:0000313" key="3">
    <source>
        <dbReference type="Proteomes" id="UP000033754"/>
    </source>
</evidence>
<feature type="compositionally biased region" description="Basic residues" evidence="1">
    <location>
        <begin position="43"/>
        <end position="52"/>
    </location>
</feature>
<evidence type="ECO:0000256" key="1">
    <source>
        <dbReference type="SAM" id="MobiDB-lite"/>
    </source>
</evidence>
<protein>
    <submittedName>
        <fullName evidence="2">Uncharacterized protein</fullName>
    </submittedName>
</protein>
<dbReference type="GeneID" id="92748468"/>
<name>A0A0F3NJ77_ANAPH</name>
<accession>A0A0F3NJ77</accession>
<comment type="caution">
    <text evidence="2">The sequence shown here is derived from an EMBL/GenBank/DDBJ whole genome shotgun (WGS) entry which is preliminary data.</text>
</comment>
<dbReference type="EMBL" id="LANT01000002">
    <property type="protein sequence ID" value="KJV68093.1"/>
    <property type="molecule type" value="Genomic_DNA"/>
</dbReference>
<proteinExistence type="predicted"/>
<sequence>MVRKRSLSSMCWNKISGKTSATANTIATDLVKAFSHPEEKTIPRHRTTKHRSYPMSSYNIKSNHQ</sequence>